<name>A0AAE0I1K6_9PEZI</name>
<feature type="domain" description="Protein kinase" evidence="1">
    <location>
        <begin position="1"/>
        <end position="377"/>
    </location>
</feature>
<accession>A0AAE0I1K6</accession>
<evidence type="ECO:0000259" key="1">
    <source>
        <dbReference type="PROSITE" id="PS50011"/>
    </source>
</evidence>
<organism evidence="2 3">
    <name type="scientific">Apodospora peruviana</name>
    <dbReference type="NCBI Taxonomy" id="516989"/>
    <lineage>
        <taxon>Eukaryota</taxon>
        <taxon>Fungi</taxon>
        <taxon>Dikarya</taxon>
        <taxon>Ascomycota</taxon>
        <taxon>Pezizomycotina</taxon>
        <taxon>Sordariomycetes</taxon>
        <taxon>Sordariomycetidae</taxon>
        <taxon>Sordariales</taxon>
        <taxon>Lasiosphaeriaceae</taxon>
        <taxon>Apodospora</taxon>
    </lineage>
</organism>
<dbReference type="GO" id="GO:0004672">
    <property type="term" value="F:protein kinase activity"/>
    <property type="evidence" value="ECO:0007669"/>
    <property type="project" value="InterPro"/>
</dbReference>
<dbReference type="InterPro" id="IPR011009">
    <property type="entry name" value="Kinase-like_dom_sf"/>
</dbReference>
<dbReference type="AlphaFoldDB" id="A0AAE0I1K6"/>
<reference evidence="2" key="1">
    <citation type="journal article" date="2023" name="Mol. Phylogenet. Evol.">
        <title>Genome-scale phylogeny and comparative genomics of the fungal order Sordariales.</title>
        <authorList>
            <person name="Hensen N."/>
            <person name="Bonometti L."/>
            <person name="Westerberg I."/>
            <person name="Brannstrom I.O."/>
            <person name="Guillou S."/>
            <person name="Cros-Aarteil S."/>
            <person name="Calhoun S."/>
            <person name="Haridas S."/>
            <person name="Kuo A."/>
            <person name="Mondo S."/>
            <person name="Pangilinan J."/>
            <person name="Riley R."/>
            <person name="LaButti K."/>
            <person name="Andreopoulos B."/>
            <person name="Lipzen A."/>
            <person name="Chen C."/>
            <person name="Yan M."/>
            <person name="Daum C."/>
            <person name="Ng V."/>
            <person name="Clum A."/>
            <person name="Steindorff A."/>
            <person name="Ohm R.A."/>
            <person name="Martin F."/>
            <person name="Silar P."/>
            <person name="Natvig D.O."/>
            <person name="Lalanne C."/>
            <person name="Gautier V."/>
            <person name="Ament-Velasquez S.L."/>
            <person name="Kruys A."/>
            <person name="Hutchinson M.I."/>
            <person name="Powell A.J."/>
            <person name="Barry K."/>
            <person name="Miller A.N."/>
            <person name="Grigoriev I.V."/>
            <person name="Debuchy R."/>
            <person name="Gladieux P."/>
            <person name="Hiltunen Thoren M."/>
            <person name="Johannesson H."/>
        </authorList>
    </citation>
    <scope>NUCLEOTIDE SEQUENCE</scope>
    <source>
        <strain evidence="2">CBS 118394</strain>
    </source>
</reference>
<dbReference type="SUPFAM" id="SSF56112">
    <property type="entry name" value="Protein kinase-like (PK-like)"/>
    <property type="match status" value="1"/>
</dbReference>
<reference evidence="2" key="2">
    <citation type="submission" date="2023-06" db="EMBL/GenBank/DDBJ databases">
        <authorList>
            <consortium name="Lawrence Berkeley National Laboratory"/>
            <person name="Haridas S."/>
            <person name="Hensen N."/>
            <person name="Bonometti L."/>
            <person name="Westerberg I."/>
            <person name="Brannstrom I.O."/>
            <person name="Guillou S."/>
            <person name="Cros-Aarteil S."/>
            <person name="Calhoun S."/>
            <person name="Kuo A."/>
            <person name="Mondo S."/>
            <person name="Pangilinan J."/>
            <person name="Riley R."/>
            <person name="Labutti K."/>
            <person name="Andreopoulos B."/>
            <person name="Lipzen A."/>
            <person name="Chen C."/>
            <person name="Yanf M."/>
            <person name="Daum C."/>
            <person name="Ng V."/>
            <person name="Clum A."/>
            <person name="Steindorff A."/>
            <person name="Ohm R."/>
            <person name="Martin F."/>
            <person name="Silar P."/>
            <person name="Natvig D."/>
            <person name="Lalanne C."/>
            <person name="Gautier V."/>
            <person name="Ament-Velasquez S.L."/>
            <person name="Kruys A."/>
            <person name="Hutchinson M.I."/>
            <person name="Powell A.J."/>
            <person name="Barry K."/>
            <person name="Miller A.N."/>
            <person name="Grigoriev I.V."/>
            <person name="Debuchy R."/>
            <person name="Gladieux P."/>
            <person name="Thoren M.H."/>
            <person name="Johannesson H."/>
        </authorList>
    </citation>
    <scope>NUCLEOTIDE SEQUENCE</scope>
    <source>
        <strain evidence="2">CBS 118394</strain>
    </source>
</reference>
<dbReference type="InterPro" id="IPR000719">
    <property type="entry name" value="Prot_kinase_dom"/>
</dbReference>
<dbReference type="GO" id="GO:0005524">
    <property type="term" value="F:ATP binding"/>
    <property type="evidence" value="ECO:0007669"/>
    <property type="project" value="InterPro"/>
</dbReference>
<keyword evidence="3" id="KW-1185">Reference proteome</keyword>
<gene>
    <name evidence="2" type="ORF">B0H66DRAFT_592909</name>
</gene>
<protein>
    <recommendedName>
        <fullName evidence="1">Protein kinase domain-containing protein</fullName>
    </recommendedName>
</protein>
<sequence length="451" mass="51650">MKHPSEACGRIDGISRHHSEIFERANRHQKKKGTGYWEYTAPGQDTGHHKDLDHLVCPYHNLSRTPFRPDHDHRWNYVAPIQLQGPNPPMVQLLSLNSDLAFYQFLPRGDLTRFLYGWSRLGYQPPTHTLWHMWECFVKTCIGLEYKVRDDPSLNPAGPGSFNEFGRLVSEKLPATAAGRQLGTGLCHFEIDPQNIFIGNYDRGEPQDRNDCTPLLKLGDFGHSWLGTQAAHHDADEIWINRSKGKDGWYTPKQFTAEWDFVRIRPIAEATRPPVAGNFTWKTNLYQFALVMVSIITGCDQPDQPLANEIEITPSAAPDENNLPEYQWDDDSMRNMLLLCFCEKPADRLDFKELIDLVNETIHRTSRQPGLPAHRYLLPAIRTISADLRVWSERHFTNPPSEMLKFLASLRTYLHTIPMPARGGPPQRTVTAVDIEDPAVVDWRNPSATWD</sequence>
<comment type="caution">
    <text evidence="2">The sequence shown here is derived from an EMBL/GenBank/DDBJ whole genome shotgun (WGS) entry which is preliminary data.</text>
</comment>
<dbReference type="Proteomes" id="UP001283341">
    <property type="component" value="Unassembled WGS sequence"/>
</dbReference>
<evidence type="ECO:0000313" key="3">
    <source>
        <dbReference type="Proteomes" id="UP001283341"/>
    </source>
</evidence>
<proteinExistence type="predicted"/>
<dbReference type="EMBL" id="JAUEDM010000005">
    <property type="protein sequence ID" value="KAK3316781.1"/>
    <property type="molecule type" value="Genomic_DNA"/>
</dbReference>
<evidence type="ECO:0000313" key="2">
    <source>
        <dbReference type="EMBL" id="KAK3316781.1"/>
    </source>
</evidence>
<dbReference type="PROSITE" id="PS50011">
    <property type="entry name" value="PROTEIN_KINASE_DOM"/>
    <property type="match status" value="1"/>
</dbReference>
<dbReference type="Gene3D" id="1.10.510.10">
    <property type="entry name" value="Transferase(Phosphotransferase) domain 1"/>
    <property type="match status" value="1"/>
</dbReference>